<evidence type="ECO:0000313" key="2">
    <source>
        <dbReference type="Proteomes" id="UP000190797"/>
    </source>
</evidence>
<dbReference type="STRING" id="1909395.BKM31_15545"/>
<evidence type="ECO:0000313" key="1">
    <source>
        <dbReference type="EMBL" id="AQZ62687.1"/>
    </source>
</evidence>
<dbReference type="Proteomes" id="UP000190797">
    <property type="component" value="Chromosome"/>
</dbReference>
<accession>A0A1U9ZXL9</accession>
<dbReference type="RefSeq" id="WP_080038866.1">
    <property type="nucleotide sequence ID" value="NZ_CP017717.1"/>
</dbReference>
<dbReference type="EMBL" id="CP017717">
    <property type="protein sequence ID" value="AQZ62687.1"/>
    <property type="molecule type" value="Genomic_DNA"/>
</dbReference>
<gene>
    <name evidence="1" type="ORF">BKM31_15545</name>
</gene>
<sequence length="154" mass="15920">MNKVLKRSLTTAAVVLVLGGVAASPFLAEIVEHERVCGSLYGSVEAALEPFDVLAAAPSGAVAQGGRERSCTDTDDHHASVGRSYRLASGQGSAGQVESFYHDLALRNGWRRVPGGGDDGCVVKEAGGAEVSLDVRFDPEAAGVYAVSASTWPC</sequence>
<organism evidence="1 2">
    <name type="scientific">[Actinomadura] parvosata subsp. kistnae</name>
    <dbReference type="NCBI Taxonomy" id="1909395"/>
    <lineage>
        <taxon>Bacteria</taxon>
        <taxon>Bacillati</taxon>
        <taxon>Actinomycetota</taxon>
        <taxon>Actinomycetes</taxon>
        <taxon>Streptosporangiales</taxon>
        <taxon>Streptosporangiaceae</taxon>
        <taxon>Nonomuraea</taxon>
    </lineage>
</organism>
<proteinExistence type="predicted"/>
<reference evidence="2" key="1">
    <citation type="journal article" date="2017" name="Med. Chem. Commun.">
        <title>Nonomuraea sp. ATCC 55076 harbours the largest actinomycete chromosome to date and the kistamicin biosynthetic gene cluster.</title>
        <authorList>
            <person name="Nazari B."/>
            <person name="Forneris C.C."/>
            <person name="Gibson M.I."/>
            <person name="Moon K."/>
            <person name="Schramma K.R."/>
            <person name="Seyedsayamdost M.R."/>
        </authorList>
    </citation>
    <scope>NUCLEOTIDE SEQUENCE [LARGE SCALE GENOMIC DNA]</scope>
    <source>
        <strain evidence="2">ATCC 55076</strain>
    </source>
</reference>
<keyword evidence="2" id="KW-1185">Reference proteome</keyword>
<dbReference type="KEGG" id="noa:BKM31_15545"/>
<dbReference type="OrthoDB" id="3541967at2"/>
<protein>
    <submittedName>
        <fullName evidence="1">Uncharacterized protein</fullName>
    </submittedName>
</protein>
<name>A0A1U9ZXL9_9ACTN</name>
<dbReference type="AlphaFoldDB" id="A0A1U9ZXL9"/>